<gene>
    <name evidence="1" type="ORF">S01H1_23940</name>
</gene>
<comment type="caution">
    <text evidence="1">The sequence shown here is derived from an EMBL/GenBank/DDBJ whole genome shotgun (WGS) entry which is preliminary data.</text>
</comment>
<feature type="non-terminal residue" evidence="1">
    <location>
        <position position="104"/>
    </location>
</feature>
<feature type="non-terminal residue" evidence="1">
    <location>
        <position position="1"/>
    </location>
</feature>
<protein>
    <submittedName>
        <fullName evidence="1">Uncharacterized protein</fullName>
    </submittedName>
</protein>
<dbReference type="AlphaFoldDB" id="X0TPE8"/>
<accession>X0TPE8</accession>
<dbReference type="Gene3D" id="2.130.10.10">
    <property type="entry name" value="YVTN repeat-like/Quinoprotein amine dehydrogenase"/>
    <property type="match status" value="1"/>
</dbReference>
<dbReference type="SUPFAM" id="SSF63829">
    <property type="entry name" value="Calcium-dependent phosphotriesterase"/>
    <property type="match status" value="1"/>
</dbReference>
<organism evidence="1">
    <name type="scientific">marine sediment metagenome</name>
    <dbReference type="NCBI Taxonomy" id="412755"/>
    <lineage>
        <taxon>unclassified sequences</taxon>
        <taxon>metagenomes</taxon>
        <taxon>ecological metagenomes</taxon>
    </lineage>
</organism>
<reference evidence="1" key="1">
    <citation type="journal article" date="2014" name="Front. Microbiol.">
        <title>High frequency of phylogenetically diverse reductive dehalogenase-homologous genes in deep subseafloor sedimentary metagenomes.</title>
        <authorList>
            <person name="Kawai M."/>
            <person name="Futagami T."/>
            <person name="Toyoda A."/>
            <person name="Takaki Y."/>
            <person name="Nishi S."/>
            <person name="Hori S."/>
            <person name="Arai W."/>
            <person name="Tsubouchi T."/>
            <person name="Morono Y."/>
            <person name="Uchiyama I."/>
            <person name="Ito T."/>
            <person name="Fujiyama A."/>
            <person name="Inagaki F."/>
            <person name="Takami H."/>
        </authorList>
    </citation>
    <scope>NUCLEOTIDE SEQUENCE</scope>
    <source>
        <strain evidence="1">Expedition CK06-06</strain>
    </source>
</reference>
<proteinExistence type="predicted"/>
<dbReference type="EMBL" id="BARS01014015">
    <property type="protein sequence ID" value="GAF89131.1"/>
    <property type="molecule type" value="Genomic_DNA"/>
</dbReference>
<name>X0TPE8_9ZZZZ</name>
<evidence type="ECO:0000313" key="1">
    <source>
        <dbReference type="EMBL" id="GAF89131.1"/>
    </source>
</evidence>
<sequence>PAVDDDGFAWGTYTEGHLLFKYHPDSGFTWFEHGVPSQHRWGDAQAWAAVDGMMTGDDGYIYIGATDGSLHRLDPKTAKVEYLGKPHTSSRLTYLAIGPDGMLY</sequence>
<dbReference type="InterPro" id="IPR015943">
    <property type="entry name" value="WD40/YVTN_repeat-like_dom_sf"/>
</dbReference>